<dbReference type="HAMAP" id="MF_00682">
    <property type="entry name" value="HscB"/>
    <property type="match status" value="1"/>
</dbReference>
<comment type="similarity">
    <text evidence="1">Belongs to the HscB family.</text>
</comment>
<dbReference type="AlphaFoldDB" id="A0A0J9RWL7"/>
<dbReference type="InterPro" id="IPR036869">
    <property type="entry name" value="J_dom_sf"/>
</dbReference>
<dbReference type="InterPro" id="IPR001623">
    <property type="entry name" value="DnaJ_domain"/>
</dbReference>
<evidence type="ECO:0000313" key="4">
    <source>
        <dbReference type="EMBL" id="KMY99972.1"/>
    </source>
</evidence>
<dbReference type="PANTHER" id="PTHR14021:SF15">
    <property type="entry name" value="IRON-SULFUR CLUSTER CO-CHAPERONE PROTEIN HSCB"/>
    <property type="match status" value="1"/>
</dbReference>
<evidence type="ECO:0000259" key="3">
    <source>
        <dbReference type="PROSITE" id="PS50076"/>
    </source>
</evidence>
<dbReference type="Proteomes" id="UP000035880">
    <property type="component" value="Chromosome 3L"/>
</dbReference>
<evidence type="ECO:0000256" key="1">
    <source>
        <dbReference type="ARBA" id="ARBA00010476"/>
    </source>
</evidence>
<sequence length="240" mass="27599">MRRVINGYKSAVKATNYTPLARNAAQFHQFRLPEIRKFSVESSPACWNCQKKSDLKQNMICSDCGHLQDVNSGINYFKLLSFPIQFSLESQKLTRSFRQLQTIVHPDKYSNKTSREQTNSADWSSLINKAYKTLSTPIERGQYLLQLEGEQMPQDNSALNKEFLMAMMERNEEVEDAEDTQTLENLNIQLVKELEEMARRLNALFESKDLSGVKGTLVEMKYLLSIQNSIKQKQQSLLGS</sequence>
<dbReference type="Bgee" id="FBgn0186287">
    <property type="expression patterns" value="Expressed in male reproductive system and 3 other cell types or tissues"/>
</dbReference>
<dbReference type="InterPro" id="IPR009073">
    <property type="entry name" value="HscB_oligo_C"/>
</dbReference>
<dbReference type="OrthoDB" id="448954at2759"/>
<protein>
    <recommendedName>
        <fullName evidence="3">J domain-containing protein</fullName>
    </recommendedName>
</protein>
<dbReference type="EMBL" id="CM002912">
    <property type="protein sequence ID" value="KMY99972.1"/>
    <property type="molecule type" value="Genomic_DNA"/>
</dbReference>
<dbReference type="SUPFAM" id="SSF47144">
    <property type="entry name" value="HSC20 (HSCB), C-terminal oligomerisation domain"/>
    <property type="match status" value="1"/>
</dbReference>
<dbReference type="NCBIfam" id="TIGR00714">
    <property type="entry name" value="hscB"/>
    <property type="match status" value="1"/>
</dbReference>
<dbReference type="Gene3D" id="1.10.287.110">
    <property type="entry name" value="DnaJ domain"/>
    <property type="match status" value="1"/>
</dbReference>
<dbReference type="InterPro" id="IPR036386">
    <property type="entry name" value="HscB_C_sf"/>
</dbReference>
<dbReference type="PROSITE" id="PS50076">
    <property type="entry name" value="DNAJ_2"/>
    <property type="match status" value="1"/>
</dbReference>
<dbReference type="InterPro" id="IPR004640">
    <property type="entry name" value="HscB"/>
</dbReference>
<dbReference type="Gene3D" id="1.20.1280.20">
    <property type="entry name" value="HscB, C-terminal domain"/>
    <property type="match status" value="1"/>
</dbReference>
<evidence type="ECO:0000256" key="2">
    <source>
        <dbReference type="ARBA" id="ARBA00023186"/>
    </source>
</evidence>
<feature type="domain" description="J" evidence="3">
    <location>
        <begin position="75"/>
        <end position="147"/>
    </location>
</feature>
<reference evidence="4" key="2">
    <citation type="submission" date="2014-06" db="EMBL/GenBank/DDBJ databases">
        <authorList>
            <person name="Hu T."/>
            <person name="Eisen M.B."/>
            <person name="Thornton K.R."/>
            <person name="Andolfatto P."/>
        </authorList>
    </citation>
    <scope>NUCLEOTIDE SEQUENCE</scope>
    <source>
        <strain evidence="4">W501</strain>
    </source>
</reference>
<reference evidence="4" key="1">
    <citation type="journal article" date="2013" name="Genome Res.">
        <title>A second-generation assembly of the Drosophila simulans genome provides new insights into patterns of lineage-specific divergence.</title>
        <authorList>
            <person name="Hu T.T."/>
            <person name="Eisen M.B."/>
            <person name="Thornton K.R."/>
            <person name="Andolfatto P."/>
        </authorList>
    </citation>
    <scope>NUCLEOTIDE SEQUENCE [LARGE SCALE GENOMIC DNA]</scope>
    <source>
        <strain evidence="4">W501</strain>
    </source>
</reference>
<organism evidence="4">
    <name type="scientific">Drosophila simulans</name>
    <name type="common">Fruit fly</name>
    <dbReference type="NCBI Taxonomy" id="7240"/>
    <lineage>
        <taxon>Eukaryota</taxon>
        <taxon>Metazoa</taxon>
        <taxon>Ecdysozoa</taxon>
        <taxon>Arthropoda</taxon>
        <taxon>Hexapoda</taxon>
        <taxon>Insecta</taxon>
        <taxon>Pterygota</taxon>
        <taxon>Neoptera</taxon>
        <taxon>Endopterygota</taxon>
        <taxon>Diptera</taxon>
        <taxon>Brachycera</taxon>
        <taxon>Muscomorpha</taxon>
        <taxon>Ephydroidea</taxon>
        <taxon>Drosophilidae</taxon>
        <taxon>Drosophila</taxon>
        <taxon>Sophophora</taxon>
    </lineage>
</organism>
<dbReference type="SUPFAM" id="SSF46565">
    <property type="entry name" value="Chaperone J-domain"/>
    <property type="match status" value="1"/>
</dbReference>
<dbReference type="KEGG" id="dsi:Dsimw501_GD14607"/>
<keyword evidence="2" id="KW-0143">Chaperone</keyword>
<dbReference type="SMART" id="SM00271">
    <property type="entry name" value="DnaJ"/>
    <property type="match status" value="1"/>
</dbReference>
<dbReference type="CDD" id="cd06257">
    <property type="entry name" value="DnaJ"/>
    <property type="match status" value="1"/>
</dbReference>
<dbReference type="PANTHER" id="PTHR14021">
    <property type="entry name" value="IRON-SULFUR CLUSTER CO-CHAPERONE PROTEIN HSCB"/>
    <property type="match status" value="1"/>
</dbReference>
<dbReference type="GO" id="GO:0051259">
    <property type="term" value="P:protein complex oligomerization"/>
    <property type="evidence" value="ECO:0007669"/>
    <property type="project" value="InterPro"/>
</dbReference>
<proteinExistence type="inferred from homology"/>
<accession>A0A0J9RWL7</accession>
<reference evidence="4" key="3">
    <citation type="submission" date="2015-04" db="EMBL/GenBank/DDBJ databases">
        <authorList>
            <consortium name="FlyBase"/>
        </authorList>
    </citation>
    <scope>NUCLEOTIDE SEQUENCE</scope>
    <source>
        <strain evidence="4">W501</strain>
    </source>
</reference>
<gene>
    <name evidence="4" type="primary">Dsim\GD14607</name>
    <name evidence="4" type="ORF">Dsimw501_GD14607</name>
</gene>
<dbReference type="GO" id="GO:0001671">
    <property type="term" value="F:ATPase activator activity"/>
    <property type="evidence" value="ECO:0007669"/>
    <property type="project" value="InterPro"/>
</dbReference>
<dbReference type="GO" id="GO:0044571">
    <property type="term" value="P:[2Fe-2S] cluster assembly"/>
    <property type="evidence" value="ECO:0007669"/>
    <property type="project" value="InterPro"/>
</dbReference>
<name>A0A0J9RWL7_DROSI</name>
<dbReference type="GO" id="GO:0051087">
    <property type="term" value="F:protein-folding chaperone binding"/>
    <property type="evidence" value="ECO:0007669"/>
    <property type="project" value="InterPro"/>
</dbReference>
<dbReference type="GO" id="GO:0005739">
    <property type="term" value="C:mitochondrion"/>
    <property type="evidence" value="ECO:0007669"/>
    <property type="project" value="EnsemblMetazoa"/>
</dbReference>
<dbReference type="Pfam" id="PF07743">
    <property type="entry name" value="HSCB_C"/>
    <property type="match status" value="1"/>
</dbReference>